<feature type="domain" description="F-box" evidence="1">
    <location>
        <begin position="3"/>
        <end position="46"/>
    </location>
</feature>
<dbReference type="Gene3D" id="3.80.10.10">
    <property type="entry name" value="Ribonuclease Inhibitor"/>
    <property type="match status" value="1"/>
</dbReference>
<dbReference type="InterPro" id="IPR001810">
    <property type="entry name" value="F-box_dom"/>
</dbReference>
<proteinExistence type="predicted"/>
<name>A0A8H4AQG5_GIGMA</name>
<dbReference type="Pfam" id="PF12937">
    <property type="entry name" value="F-box-like"/>
    <property type="match status" value="1"/>
</dbReference>
<dbReference type="CDD" id="cd09917">
    <property type="entry name" value="F-box_SF"/>
    <property type="match status" value="1"/>
</dbReference>
<evidence type="ECO:0000259" key="1">
    <source>
        <dbReference type="Pfam" id="PF12937"/>
    </source>
</evidence>
<comment type="caution">
    <text evidence="2">The sequence shown here is derived from an EMBL/GenBank/DDBJ whole genome shotgun (WGS) entry which is preliminary data.</text>
</comment>
<gene>
    <name evidence="2" type="ORF">F8M41_015473</name>
</gene>
<evidence type="ECO:0000313" key="2">
    <source>
        <dbReference type="EMBL" id="KAF0522637.1"/>
    </source>
</evidence>
<evidence type="ECO:0000313" key="3">
    <source>
        <dbReference type="Proteomes" id="UP000439903"/>
    </source>
</evidence>
<accession>A0A8H4AQG5</accession>
<dbReference type="SUPFAM" id="SSF81383">
    <property type="entry name" value="F-box domain"/>
    <property type="match status" value="1"/>
</dbReference>
<dbReference type="InterPro" id="IPR036047">
    <property type="entry name" value="F-box-like_dom_sf"/>
</dbReference>
<protein>
    <submittedName>
        <fullName evidence="2">F-box domain-containing protein</fullName>
    </submittedName>
</protein>
<dbReference type="OrthoDB" id="120976at2759"/>
<dbReference type="EMBL" id="WTPW01000325">
    <property type="protein sequence ID" value="KAF0522637.1"/>
    <property type="molecule type" value="Genomic_DNA"/>
</dbReference>
<organism evidence="2 3">
    <name type="scientific">Gigaspora margarita</name>
    <dbReference type="NCBI Taxonomy" id="4874"/>
    <lineage>
        <taxon>Eukaryota</taxon>
        <taxon>Fungi</taxon>
        <taxon>Fungi incertae sedis</taxon>
        <taxon>Mucoromycota</taxon>
        <taxon>Glomeromycotina</taxon>
        <taxon>Glomeromycetes</taxon>
        <taxon>Diversisporales</taxon>
        <taxon>Gigasporaceae</taxon>
        <taxon>Gigaspora</taxon>
    </lineage>
</organism>
<reference evidence="2 3" key="1">
    <citation type="journal article" date="2019" name="Environ. Microbiol.">
        <title>At the nexus of three kingdoms: the genome of the mycorrhizal fungus Gigaspora margarita provides insights into plant, endobacterial and fungal interactions.</title>
        <authorList>
            <person name="Venice F."/>
            <person name="Ghignone S."/>
            <person name="Salvioli di Fossalunga A."/>
            <person name="Amselem J."/>
            <person name="Novero M."/>
            <person name="Xianan X."/>
            <person name="Sedzielewska Toro K."/>
            <person name="Morin E."/>
            <person name="Lipzen A."/>
            <person name="Grigoriev I.V."/>
            <person name="Henrissat B."/>
            <person name="Martin F.M."/>
            <person name="Bonfante P."/>
        </authorList>
    </citation>
    <scope>NUCLEOTIDE SEQUENCE [LARGE SCALE GENOMIC DNA]</scope>
    <source>
        <strain evidence="2 3">BEG34</strain>
    </source>
</reference>
<sequence length="271" mass="31980">MITLLPDECLLEILNNFRTNYRTLFSCLLVSRHWCKIIVPILWREPTKYVDDLRLIRIYLSELNTEEQALLLPYKIILPNYQKPLFEYSSFATYVDFYLACRNTNGVKNWLFKEGNEDYSVLYFCKSHDNYNYFDDYSYRDYNFNIDFIEQVNVIKCSLVSMLLRTSKKLKHLNIDEPVYNNILFERFLKNTTIISLKFNIKTFEATKLLSEILYKNILLTSLDISNSRLGFKELDPLIKTLYKNTTIISLNLNYNSLCSEGGRALAEALG</sequence>
<keyword evidence="3" id="KW-1185">Reference proteome</keyword>
<dbReference type="Proteomes" id="UP000439903">
    <property type="component" value="Unassembled WGS sequence"/>
</dbReference>
<dbReference type="Gene3D" id="1.20.1280.50">
    <property type="match status" value="1"/>
</dbReference>
<dbReference type="InterPro" id="IPR032675">
    <property type="entry name" value="LRR_dom_sf"/>
</dbReference>
<dbReference type="AlphaFoldDB" id="A0A8H4AQG5"/>
<dbReference type="SUPFAM" id="SSF52047">
    <property type="entry name" value="RNI-like"/>
    <property type="match status" value="1"/>
</dbReference>